<dbReference type="RefSeq" id="WP_011585062.1">
    <property type="nucleotide sequence ID" value="NC_008255.1"/>
</dbReference>
<dbReference type="KEGG" id="chu:CHU_1677"/>
<evidence type="ECO:0000259" key="1">
    <source>
        <dbReference type="PROSITE" id="PS50042"/>
    </source>
</evidence>
<dbReference type="Proteomes" id="UP000001822">
    <property type="component" value="Chromosome"/>
</dbReference>
<gene>
    <name evidence="2" type="ordered locus">CHU_1677</name>
</gene>
<dbReference type="AlphaFoldDB" id="A0A6N4SRF5"/>
<proteinExistence type="predicted"/>
<dbReference type="CDD" id="cd00038">
    <property type="entry name" value="CAP_ED"/>
    <property type="match status" value="1"/>
</dbReference>
<reference evidence="2 3" key="1">
    <citation type="journal article" date="2007" name="Appl. Environ. Microbiol.">
        <title>Genome sequence of the cellulolytic gliding bacterium Cytophaga hutchinsonii.</title>
        <authorList>
            <person name="Xie G."/>
            <person name="Bruce D.C."/>
            <person name="Challacombe J.F."/>
            <person name="Chertkov O."/>
            <person name="Detter J.C."/>
            <person name="Gilna P."/>
            <person name="Han C.S."/>
            <person name="Lucas S."/>
            <person name="Misra M."/>
            <person name="Myers G.L."/>
            <person name="Richardson P."/>
            <person name="Tapia R."/>
            <person name="Thayer N."/>
            <person name="Thompson L.S."/>
            <person name="Brettin T.S."/>
            <person name="Henrissat B."/>
            <person name="Wilson D.B."/>
            <person name="McBride M.J."/>
        </authorList>
    </citation>
    <scope>NUCLEOTIDE SEQUENCE [LARGE SCALE GENOMIC DNA]</scope>
    <source>
        <strain evidence="3">ATCC 33406 / DSM 1761 / CIP 103989 / NBRC 15051 / NCIMB 9469 / D465</strain>
    </source>
</reference>
<dbReference type="InterPro" id="IPR014710">
    <property type="entry name" value="RmlC-like_jellyroll"/>
</dbReference>
<dbReference type="InterPro" id="IPR000595">
    <property type="entry name" value="cNMP-bd_dom"/>
</dbReference>
<organism evidence="2 3">
    <name type="scientific">Cytophaga hutchinsonii (strain ATCC 33406 / DSM 1761 / CIP 103989 / NBRC 15051 / NCIMB 9469 / D465)</name>
    <dbReference type="NCBI Taxonomy" id="269798"/>
    <lineage>
        <taxon>Bacteria</taxon>
        <taxon>Pseudomonadati</taxon>
        <taxon>Bacteroidota</taxon>
        <taxon>Cytophagia</taxon>
        <taxon>Cytophagales</taxon>
        <taxon>Cytophagaceae</taxon>
        <taxon>Cytophaga</taxon>
    </lineage>
</organism>
<evidence type="ECO:0000313" key="2">
    <source>
        <dbReference type="EMBL" id="ABG58945.1"/>
    </source>
</evidence>
<dbReference type="PROSITE" id="PS50042">
    <property type="entry name" value="CNMP_BINDING_3"/>
    <property type="match status" value="1"/>
</dbReference>
<dbReference type="SMR" id="A0A6N4SRF5"/>
<dbReference type="SUPFAM" id="SSF51206">
    <property type="entry name" value="cAMP-binding domain-like"/>
    <property type="match status" value="1"/>
</dbReference>
<protein>
    <submittedName>
        <fullName evidence="2">Cyclic nucleotide binding regulatory protein</fullName>
    </submittedName>
</protein>
<dbReference type="Gene3D" id="2.60.120.10">
    <property type="entry name" value="Jelly Rolls"/>
    <property type="match status" value="1"/>
</dbReference>
<dbReference type="EMBL" id="CP000383">
    <property type="protein sequence ID" value="ABG58945.1"/>
    <property type="molecule type" value="Genomic_DNA"/>
</dbReference>
<dbReference type="Pfam" id="PF00027">
    <property type="entry name" value="cNMP_binding"/>
    <property type="match status" value="1"/>
</dbReference>
<sequence length="175" mass="20147">MKDILAGLFNQEISIGPKSFLIEAGETSDRFYYLKKGIVRFWHMSNDKETTTQLLFEGKSFTSIESFLFNEPSIFNIETIDACELTYITKADFDAFLTAHADLKDAVYHKIIHNVVLNSRRIYSLMTTKPEERYCELVKTYPELISKVPQHIIASYLGITTVSLSRIKSRTTKDE</sequence>
<dbReference type="OrthoDB" id="663011at2"/>
<keyword evidence="3" id="KW-1185">Reference proteome</keyword>
<dbReference type="InterPro" id="IPR018490">
    <property type="entry name" value="cNMP-bd_dom_sf"/>
</dbReference>
<accession>A0A6N4SRF5</accession>
<feature type="domain" description="Cyclic nucleotide-binding" evidence="1">
    <location>
        <begin position="1"/>
        <end position="114"/>
    </location>
</feature>
<evidence type="ECO:0000313" key="3">
    <source>
        <dbReference type="Proteomes" id="UP000001822"/>
    </source>
</evidence>
<name>A0A6N4SRF5_CYTH3</name>